<evidence type="ECO:0000313" key="3">
    <source>
        <dbReference type="EMBL" id="KAK3317214.1"/>
    </source>
</evidence>
<gene>
    <name evidence="3" type="ORF">B0T19DRAFT_287553</name>
</gene>
<keyword evidence="4" id="KW-1185">Reference proteome</keyword>
<dbReference type="AlphaFoldDB" id="A0AAE0I263"/>
<feature type="transmembrane region" description="Helical" evidence="2">
    <location>
        <begin position="272"/>
        <end position="293"/>
    </location>
</feature>
<feature type="transmembrane region" description="Helical" evidence="2">
    <location>
        <begin position="313"/>
        <end position="336"/>
    </location>
</feature>
<evidence type="ECO:0000256" key="2">
    <source>
        <dbReference type="SAM" id="Phobius"/>
    </source>
</evidence>
<reference evidence="3" key="1">
    <citation type="journal article" date="2023" name="Mol. Phylogenet. Evol.">
        <title>Genome-scale phylogeny and comparative genomics of the fungal order Sordariales.</title>
        <authorList>
            <person name="Hensen N."/>
            <person name="Bonometti L."/>
            <person name="Westerberg I."/>
            <person name="Brannstrom I.O."/>
            <person name="Guillou S."/>
            <person name="Cros-Aarteil S."/>
            <person name="Calhoun S."/>
            <person name="Haridas S."/>
            <person name="Kuo A."/>
            <person name="Mondo S."/>
            <person name="Pangilinan J."/>
            <person name="Riley R."/>
            <person name="LaButti K."/>
            <person name="Andreopoulos B."/>
            <person name="Lipzen A."/>
            <person name="Chen C."/>
            <person name="Yan M."/>
            <person name="Daum C."/>
            <person name="Ng V."/>
            <person name="Clum A."/>
            <person name="Steindorff A."/>
            <person name="Ohm R.A."/>
            <person name="Martin F."/>
            <person name="Silar P."/>
            <person name="Natvig D.O."/>
            <person name="Lalanne C."/>
            <person name="Gautier V."/>
            <person name="Ament-Velasquez S.L."/>
            <person name="Kruys A."/>
            <person name="Hutchinson M.I."/>
            <person name="Powell A.J."/>
            <person name="Barry K."/>
            <person name="Miller A.N."/>
            <person name="Grigoriev I.V."/>
            <person name="Debuchy R."/>
            <person name="Gladieux P."/>
            <person name="Hiltunen Thoren M."/>
            <person name="Johannesson H."/>
        </authorList>
    </citation>
    <scope>NUCLEOTIDE SEQUENCE</scope>
    <source>
        <strain evidence="3">SMH4131-1</strain>
    </source>
</reference>
<dbReference type="PANTHER" id="PTHR39466:SF1">
    <property type="entry name" value="RGS DOMAIN-CONTAINING PROTEIN"/>
    <property type="match status" value="1"/>
</dbReference>
<keyword evidence="2" id="KW-0812">Transmembrane</keyword>
<protein>
    <recommendedName>
        <fullName evidence="5">RGS domain-containing protein</fullName>
    </recommendedName>
</protein>
<keyword evidence="2" id="KW-1133">Transmembrane helix</keyword>
<organism evidence="3 4">
    <name type="scientific">Cercophora scortea</name>
    <dbReference type="NCBI Taxonomy" id="314031"/>
    <lineage>
        <taxon>Eukaryota</taxon>
        <taxon>Fungi</taxon>
        <taxon>Dikarya</taxon>
        <taxon>Ascomycota</taxon>
        <taxon>Pezizomycotina</taxon>
        <taxon>Sordariomycetes</taxon>
        <taxon>Sordariomycetidae</taxon>
        <taxon>Sordariales</taxon>
        <taxon>Lasiosphaeriaceae</taxon>
        <taxon>Cercophora</taxon>
    </lineage>
</organism>
<dbReference type="InterPro" id="IPR036305">
    <property type="entry name" value="RGS_sf"/>
</dbReference>
<dbReference type="InterPro" id="IPR044926">
    <property type="entry name" value="RGS_subdomain_2"/>
</dbReference>
<feature type="compositionally biased region" description="Polar residues" evidence="1">
    <location>
        <begin position="115"/>
        <end position="126"/>
    </location>
</feature>
<name>A0AAE0I263_9PEZI</name>
<reference evidence="3" key="2">
    <citation type="submission" date="2023-06" db="EMBL/GenBank/DDBJ databases">
        <authorList>
            <consortium name="Lawrence Berkeley National Laboratory"/>
            <person name="Haridas S."/>
            <person name="Hensen N."/>
            <person name="Bonometti L."/>
            <person name="Westerberg I."/>
            <person name="Brannstrom I.O."/>
            <person name="Guillou S."/>
            <person name="Cros-Aarteil S."/>
            <person name="Calhoun S."/>
            <person name="Kuo A."/>
            <person name="Mondo S."/>
            <person name="Pangilinan J."/>
            <person name="Riley R."/>
            <person name="Labutti K."/>
            <person name="Andreopoulos B."/>
            <person name="Lipzen A."/>
            <person name="Chen C."/>
            <person name="Yanf M."/>
            <person name="Daum C."/>
            <person name="Ng V."/>
            <person name="Clum A."/>
            <person name="Steindorff A."/>
            <person name="Ohm R."/>
            <person name="Martin F."/>
            <person name="Silar P."/>
            <person name="Natvig D."/>
            <person name="Lalanne C."/>
            <person name="Gautier V."/>
            <person name="Ament-Velasquez S.L."/>
            <person name="Kruys A."/>
            <person name="Hutchinson M.I."/>
            <person name="Powell A.J."/>
            <person name="Barry K."/>
            <person name="Miller A.N."/>
            <person name="Grigoriev I.V."/>
            <person name="Debuchy R."/>
            <person name="Gladieux P."/>
            <person name="Thoren M.H."/>
            <person name="Johannesson H."/>
        </authorList>
    </citation>
    <scope>NUCLEOTIDE SEQUENCE</scope>
    <source>
        <strain evidence="3">SMH4131-1</strain>
    </source>
</reference>
<sequence>MQFPTWLSWYKKPEYRDIKEYATIVASGRRSLSPDRSKTAIPSRLRLERILENKTCSPMSLYDFYMYLKYIEFSAENLEFYIWYKNYEANYVGAVSEKEKAFVTADSASDSSTAVPNTNASTNDLSPTEDGDEDPEITKDTLLRISQLISADALCSSKSCARRQPIIIPGNPDLLASTKAPVADQTNNLNVVGSGPVQRAELETVIELFLSPGGEKELNIPPAMRQQAIADLQVSSNPAALKPVADHVYGLLRNCSHRNFVRLGVGNGTFETICVATMLGFVNIAAGFLVIFARAFAPFRGAHSMWETFAAWPLWWLGVSLVLSGLRGSCFFLLLFSRRQRLPWERFDDSGSVLLSNEGGLLKALSRLMIFDRRLRVKERHLRRLQRKIVMQSLLGGAVFASVGVLVFIFLPIWRETIR</sequence>
<proteinExistence type="predicted"/>
<evidence type="ECO:0008006" key="5">
    <source>
        <dbReference type="Google" id="ProtNLM"/>
    </source>
</evidence>
<feature type="region of interest" description="Disordered" evidence="1">
    <location>
        <begin position="106"/>
        <end position="136"/>
    </location>
</feature>
<accession>A0AAE0I263</accession>
<dbReference type="Gene3D" id="1.10.167.10">
    <property type="entry name" value="Regulator of G-protein Signalling 4, domain 2"/>
    <property type="match status" value="1"/>
</dbReference>
<evidence type="ECO:0000256" key="1">
    <source>
        <dbReference type="SAM" id="MobiDB-lite"/>
    </source>
</evidence>
<comment type="caution">
    <text evidence="3">The sequence shown here is derived from an EMBL/GenBank/DDBJ whole genome shotgun (WGS) entry which is preliminary data.</text>
</comment>
<dbReference type="PANTHER" id="PTHR39466">
    <property type="entry name" value="RGS DOMAIN-CONTAINING PROTEIN"/>
    <property type="match status" value="1"/>
</dbReference>
<evidence type="ECO:0000313" key="4">
    <source>
        <dbReference type="Proteomes" id="UP001286456"/>
    </source>
</evidence>
<feature type="transmembrane region" description="Helical" evidence="2">
    <location>
        <begin position="389"/>
        <end position="414"/>
    </location>
</feature>
<dbReference type="EMBL" id="JAUEPO010000007">
    <property type="protein sequence ID" value="KAK3317214.1"/>
    <property type="molecule type" value="Genomic_DNA"/>
</dbReference>
<keyword evidence="2" id="KW-0472">Membrane</keyword>
<dbReference type="SUPFAM" id="SSF48097">
    <property type="entry name" value="Regulator of G-protein signaling, RGS"/>
    <property type="match status" value="1"/>
</dbReference>
<dbReference type="Proteomes" id="UP001286456">
    <property type="component" value="Unassembled WGS sequence"/>
</dbReference>